<evidence type="ECO:0000259" key="5">
    <source>
        <dbReference type="Pfam" id="PF00155"/>
    </source>
</evidence>
<proteinExistence type="inferred from homology"/>
<dbReference type="Pfam" id="PF00155">
    <property type="entry name" value="Aminotran_1_2"/>
    <property type="match status" value="1"/>
</dbReference>
<dbReference type="GO" id="GO:0030170">
    <property type="term" value="F:pyridoxal phosphate binding"/>
    <property type="evidence" value="ECO:0007669"/>
    <property type="project" value="InterPro"/>
</dbReference>
<evidence type="ECO:0000256" key="3">
    <source>
        <dbReference type="ARBA" id="ARBA00022679"/>
    </source>
</evidence>
<feature type="domain" description="Aminotransferase class I/classII large" evidence="5">
    <location>
        <begin position="1"/>
        <end position="343"/>
    </location>
</feature>
<dbReference type="AlphaFoldDB" id="A0A0P7AH79"/>
<keyword evidence="7" id="KW-1185">Reference proteome</keyword>
<dbReference type="PATRIC" id="fig|1300341.3.peg.1514"/>
<evidence type="ECO:0000256" key="4">
    <source>
        <dbReference type="ARBA" id="ARBA00022898"/>
    </source>
</evidence>
<dbReference type="SUPFAM" id="SSF53383">
    <property type="entry name" value="PLP-dependent transferases"/>
    <property type="match status" value="1"/>
</dbReference>
<dbReference type="EMBL" id="LDJX01000002">
    <property type="protein sequence ID" value="KPM32891.1"/>
    <property type="molecule type" value="Genomic_DNA"/>
</dbReference>
<dbReference type="Proteomes" id="UP000050280">
    <property type="component" value="Unassembled WGS sequence"/>
</dbReference>
<dbReference type="InterPro" id="IPR015424">
    <property type="entry name" value="PyrdxlP-dep_Trfase"/>
</dbReference>
<keyword evidence="4" id="KW-0663">Pyridoxal phosphate</keyword>
<dbReference type="Gene3D" id="3.90.1150.10">
    <property type="entry name" value="Aspartate Aminotransferase, domain 1"/>
    <property type="match status" value="1"/>
</dbReference>
<dbReference type="InterPro" id="IPR050087">
    <property type="entry name" value="AON_synthase_class-II"/>
</dbReference>
<reference evidence="6 7" key="1">
    <citation type="submission" date="2015-09" db="EMBL/GenBank/DDBJ databases">
        <title>Genome sequence of the marine flavobacterium Croceitalea dokdonensis DOKDO 023 that contains proton- and sodium-pumping rhodopsins.</title>
        <authorList>
            <person name="Kwon S.-K."/>
            <person name="Lee H.K."/>
            <person name="Kwak M.-J."/>
            <person name="Kim J.F."/>
        </authorList>
    </citation>
    <scope>NUCLEOTIDE SEQUENCE [LARGE SCALE GENOMIC DNA]</scope>
    <source>
        <strain evidence="6 7">DOKDO 023</strain>
    </source>
</reference>
<dbReference type="GO" id="GO:0009102">
    <property type="term" value="P:biotin biosynthetic process"/>
    <property type="evidence" value="ECO:0007669"/>
    <property type="project" value="TreeGrafter"/>
</dbReference>
<comment type="similarity">
    <text evidence="2">Belongs to the class-II pyridoxal-phosphate-dependent aminotransferase family. BioF subfamily.</text>
</comment>
<dbReference type="GO" id="GO:0016740">
    <property type="term" value="F:transferase activity"/>
    <property type="evidence" value="ECO:0007669"/>
    <property type="project" value="UniProtKB-KW"/>
</dbReference>
<evidence type="ECO:0000256" key="1">
    <source>
        <dbReference type="ARBA" id="ARBA00001933"/>
    </source>
</evidence>
<dbReference type="InterPro" id="IPR015421">
    <property type="entry name" value="PyrdxlP-dep_Trfase_major"/>
</dbReference>
<accession>A0A0P7AH79</accession>
<comment type="cofactor">
    <cofactor evidence="1">
        <name>pyridoxal 5'-phosphate</name>
        <dbReference type="ChEBI" id="CHEBI:597326"/>
    </cofactor>
</comment>
<evidence type="ECO:0000313" key="7">
    <source>
        <dbReference type="Proteomes" id="UP000050280"/>
    </source>
</evidence>
<dbReference type="InterPro" id="IPR004839">
    <property type="entry name" value="Aminotransferase_I/II_large"/>
</dbReference>
<comment type="caution">
    <text evidence="6">The sequence shown here is derived from an EMBL/GenBank/DDBJ whole genome shotgun (WGS) entry which is preliminary data.</text>
</comment>
<dbReference type="PANTHER" id="PTHR13693">
    <property type="entry name" value="CLASS II AMINOTRANSFERASE/8-AMINO-7-OXONONANOATE SYNTHASE"/>
    <property type="match status" value="1"/>
</dbReference>
<dbReference type="STRING" id="1300341.I595_1317"/>
<name>A0A0P7AH79_9FLAO</name>
<gene>
    <name evidence="6" type="ORF">I595_1317</name>
</gene>
<organism evidence="6 7">
    <name type="scientific">Croceitalea dokdonensis DOKDO 023</name>
    <dbReference type="NCBI Taxonomy" id="1300341"/>
    <lineage>
        <taxon>Bacteria</taxon>
        <taxon>Pseudomonadati</taxon>
        <taxon>Bacteroidota</taxon>
        <taxon>Flavobacteriia</taxon>
        <taxon>Flavobacteriales</taxon>
        <taxon>Flavobacteriaceae</taxon>
        <taxon>Croceitalea</taxon>
    </lineage>
</organism>
<dbReference type="Gene3D" id="3.40.640.10">
    <property type="entry name" value="Type I PLP-dependent aspartate aminotransferase-like (Major domain)"/>
    <property type="match status" value="1"/>
</dbReference>
<sequence>MDFSSNDYLGFAGIPEIQAGAARILQAYKTFHGATGSRLLSGNHAIHEELETYLQSKFNVEGALLFNSGYDANIGFFSSVPQRGDVVLYDQLVHASIRDGIQMGKAKAYKFKHNDLQDLRQVLHRVKKTEPNTAEIYVVTESVFSMDGDIPDLSALATYCTDNKLYLVVDEAHALGVFGKGLVAGTELENAVFARIITFGKAMGCHGAAVLGAKDLKTYLINFARSFMYTTALAPPSAAMVLASFQWLYTKDGLERQNVLRDHIKFFQDTVVQYGLEHVFLPSSSAIQIAVIGGNTKTKAIATAVQQNGFGAKPILAPTVAKGKERIRICLHAFNTKEQLKGIVALMAKVYG</sequence>
<evidence type="ECO:0000256" key="2">
    <source>
        <dbReference type="ARBA" id="ARBA00010008"/>
    </source>
</evidence>
<keyword evidence="3" id="KW-0808">Transferase</keyword>
<dbReference type="InterPro" id="IPR015422">
    <property type="entry name" value="PyrdxlP-dep_Trfase_small"/>
</dbReference>
<dbReference type="PANTHER" id="PTHR13693:SF77">
    <property type="entry name" value="8-AMINO-7-OXONONANOATE SYNTHASE"/>
    <property type="match status" value="1"/>
</dbReference>
<evidence type="ECO:0000313" key="6">
    <source>
        <dbReference type="EMBL" id="KPM32891.1"/>
    </source>
</evidence>
<protein>
    <submittedName>
        <fullName evidence="6">8-amino-7-oxononanoate synthase</fullName>
    </submittedName>
</protein>